<organism evidence="2 3">
    <name type="scientific">Diploptera punctata</name>
    <name type="common">Pacific beetle cockroach</name>
    <dbReference type="NCBI Taxonomy" id="6984"/>
    <lineage>
        <taxon>Eukaryota</taxon>
        <taxon>Metazoa</taxon>
        <taxon>Ecdysozoa</taxon>
        <taxon>Arthropoda</taxon>
        <taxon>Hexapoda</taxon>
        <taxon>Insecta</taxon>
        <taxon>Pterygota</taxon>
        <taxon>Neoptera</taxon>
        <taxon>Polyneoptera</taxon>
        <taxon>Dictyoptera</taxon>
        <taxon>Blattodea</taxon>
        <taxon>Blaberoidea</taxon>
        <taxon>Blaberidae</taxon>
        <taxon>Diplopterinae</taxon>
        <taxon>Diploptera</taxon>
    </lineage>
</organism>
<accession>A0AAD8AHJ2</accession>
<keyword evidence="1" id="KW-0732">Signal</keyword>
<evidence type="ECO:0000313" key="2">
    <source>
        <dbReference type="EMBL" id="KAJ9597908.1"/>
    </source>
</evidence>
<reference evidence="2" key="1">
    <citation type="journal article" date="2023" name="IScience">
        <title>Live-bearing cockroach genome reveals convergent evolutionary mechanisms linked to viviparity in insects and beyond.</title>
        <authorList>
            <person name="Fouks B."/>
            <person name="Harrison M.C."/>
            <person name="Mikhailova A.A."/>
            <person name="Marchal E."/>
            <person name="English S."/>
            <person name="Carruthers M."/>
            <person name="Jennings E.C."/>
            <person name="Chiamaka E.L."/>
            <person name="Frigard R.A."/>
            <person name="Pippel M."/>
            <person name="Attardo G.M."/>
            <person name="Benoit J.B."/>
            <person name="Bornberg-Bauer E."/>
            <person name="Tobe S.S."/>
        </authorList>
    </citation>
    <scope>NUCLEOTIDE SEQUENCE</scope>
    <source>
        <strain evidence="2">Stay&amp;Tobe</strain>
    </source>
</reference>
<dbReference type="AlphaFoldDB" id="A0AAD8AHJ2"/>
<evidence type="ECO:0000256" key="1">
    <source>
        <dbReference type="SAM" id="SignalP"/>
    </source>
</evidence>
<proteinExistence type="predicted"/>
<feature type="chain" id="PRO_5041963679" evidence="1">
    <location>
        <begin position="19"/>
        <end position="121"/>
    </location>
</feature>
<dbReference type="EMBL" id="JASPKZ010001577">
    <property type="protein sequence ID" value="KAJ9597908.1"/>
    <property type="molecule type" value="Genomic_DNA"/>
</dbReference>
<comment type="caution">
    <text evidence="2">The sequence shown here is derived from an EMBL/GenBank/DDBJ whole genome shotgun (WGS) entry which is preliminary data.</text>
</comment>
<evidence type="ECO:0000313" key="3">
    <source>
        <dbReference type="Proteomes" id="UP001233999"/>
    </source>
</evidence>
<feature type="signal peptide" evidence="1">
    <location>
        <begin position="1"/>
        <end position="18"/>
    </location>
</feature>
<reference evidence="2" key="2">
    <citation type="submission" date="2023-05" db="EMBL/GenBank/DDBJ databases">
        <authorList>
            <person name="Fouks B."/>
        </authorList>
    </citation>
    <scope>NUCLEOTIDE SEQUENCE</scope>
    <source>
        <strain evidence="2">Stay&amp;Tobe</strain>
        <tissue evidence="2">Testes</tissue>
    </source>
</reference>
<protein>
    <submittedName>
        <fullName evidence="2">Uncharacterized protein</fullName>
    </submittedName>
</protein>
<feature type="non-terminal residue" evidence="2">
    <location>
        <position position="121"/>
    </location>
</feature>
<sequence length="121" mass="14399">SLGLCLTLKALVPRILYCLHIHCQIIVYMCTNNKAAFTTLFDLDFYDYIYISSLSTQIHKRREHVNYLHRTSNNDRRSMECKEVTEVQFPSFMFTREEDESSEWNNARKINVYTLQCALFE</sequence>
<dbReference type="Proteomes" id="UP001233999">
    <property type="component" value="Unassembled WGS sequence"/>
</dbReference>
<feature type="non-terminal residue" evidence="2">
    <location>
        <position position="1"/>
    </location>
</feature>
<name>A0AAD8AHJ2_DIPPU</name>
<keyword evidence="3" id="KW-1185">Reference proteome</keyword>
<gene>
    <name evidence="2" type="ORF">L9F63_011234</name>
</gene>